<evidence type="ECO:0000256" key="1">
    <source>
        <dbReference type="SAM" id="MobiDB-lite"/>
    </source>
</evidence>
<accession>A0A6A5Y6Q8</accession>
<dbReference type="EMBL" id="ML978066">
    <property type="protein sequence ID" value="KAF2020707.1"/>
    <property type="molecule type" value="Genomic_DNA"/>
</dbReference>
<feature type="compositionally biased region" description="Polar residues" evidence="1">
    <location>
        <begin position="110"/>
        <end position="122"/>
    </location>
</feature>
<evidence type="ECO:0000313" key="3">
    <source>
        <dbReference type="Proteomes" id="UP000799778"/>
    </source>
</evidence>
<dbReference type="AlphaFoldDB" id="A0A6A5Y6Q8"/>
<name>A0A6A5Y6Q8_9PLEO</name>
<gene>
    <name evidence="2" type="ORF">BU24DRAFT_456751</name>
</gene>
<feature type="region of interest" description="Disordered" evidence="1">
    <location>
        <begin position="206"/>
        <end position="229"/>
    </location>
</feature>
<sequence>MVDPQESLWVIVQPGNRSETAPRVWSCGVHYTVLGYFRLSNSDITPQYSKHGTDKIKQPYQTDASRSIYVSYRTESIHAAFYLHLDRRQISFSSSHLRLVETSGRGIQVSPGQASDNASRSTDLGLEPGGMHKFTKENRHVDRQEMLYHQHPLFVALSSAPYSTKVKVYGASKVLIQTEEYAKYGVSTKICNVRRAPPQSDAVTKLRGSLDIGSSSPTSPPLVDKLSKP</sequence>
<evidence type="ECO:0000313" key="2">
    <source>
        <dbReference type="EMBL" id="KAF2020707.1"/>
    </source>
</evidence>
<proteinExistence type="predicted"/>
<dbReference type="RefSeq" id="XP_033389046.1">
    <property type="nucleotide sequence ID" value="XM_033531471.1"/>
</dbReference>
<keyword evidence="3" id="KW-1185">Reference proteome</keyword>
<dbReference type="GeneID" id="54288868"/>
<dbReference type="Proteomes" id="UP000799778">
    <property type="component" value="Unassembled WGS sequence"/>
</dbReference>
<feature type="region of interest" description="Disordered" evidence="1">
    <location>
        <begin position="108"/>
        <end position="131"/>
    </location>
</feature>
<reference evidence="2" key="1">
    <citation type="journal article" date="2020" name="Stud. Mycol.">
        <title>101 Dothideomycetes genomes: a test case for predicting lifestyles and emergence of pathogens.</title>
        <authorList>
            <person name="Haridas S."/>
            <person name="Albert R."/>
            <person name="Binder M."/>
            <person name="Bloem J."/>
            <person name="Labutti K."/>
            <person name="Salamov A."/>
            <person name="Andreopoulos B."/>
            <person name="Baker S."/>
            <person name="Barry K."/>
            <person name="Bills G."/>
            <person name="Bluhm B."/>
            <person name="Cannon C."/>
            <person name="Castanera R."/>
            <person name="Culley D."/>
            <person name="Daum C."/>
            <person name="Ezra D."/>
            <person name="Gonzalez J."/>
            <person name="Henrissat B."/>
            <person name="Kuo A."/>
            <person name="Liang C."/>
            <person name="Lipzen A."/>
            <person name="Lutzoni F."/>
            <person name="Magnuson J."/>
            <person name="Mondo S."/>
            <person name="Nolan M."/>
            <person name="Ohm R."/>
            <person name="Pangilinan J."/>
            <person name="Park H.-J."/>
            <person name="Ramirez L."/>
            <person name="Alfaro M."/>
            <person name="Sun H."/>
            <person name="Tritt A."/>
            <person name="Yoshinaga Y."/>
            <person name="Zwiers L.-H."/>
            <person name="Turgeon B."/>
            <person name="Goodwin S."/>
            <person name="Spatafora J."/>
            <person name="Crous P."/>
            <person name="Grigoriev I."/>
        </authorList>
    </citation>
    <scope>NUCLEOTIDE SEQUENCE</scope>
    <source>
        <strain evidence="2">CBS 175.79</strain>
    </source>
</reference>
<protein>
    <submittedName>
        <fullName evidence="2">Uncharacterized protein</fullName>
    </submittedName>
</protein>
<organism evidence="2 3">
    <name type="scientific">Aaosphaeria arxii CBS 175.79</name>
    <dbReference type="NCBI Taxonomy" id="1450172"/>
    <lineage>
        <taxon>Eukaryota</taxon>
        <taxon>Fungi</taxon>
        <taxon>Dikarya</taxon>
        <taxon>Ascomycota</taxon>
        <taxon>Pezizomycotina</taxon>
        <taxon>Dothideomycetes</taxon>
        <taxon>Pleosporomycetidae</taxon>
        <taxon>Pleosporales</taxon>
        <taxon>Pleosporales incertae sedis</taxon>
        <taxon>Aaosphaeria</taxon>
    </lineage>
</organism>